<evidence type="ECO:0000313" key="1">
    <source>
        <dbReference type="EMBL" id="BFH72313.1"/>
    </source>
</evidence>
<name>A0AAT9GNM3_9CREN</name>
<dbReference type="AlphaFoldDB" id="A0AAT9GNM3"/>
<accession>A0AAT9GNM3</accession>
<protein>
    <submittedName>
        <fullName evidence="1">Uncharacterized protein</fullName>
    </submittedName>
</protein>
<dbReference type="RefSeq" id="WP_369610546.1">
    <property type="nucleotide sequence ID" value="NZ_AP031322.1"/>
</dbReference>
<organism evidence="1">
    <name type="scientific">Sulfurisphaera javensis</name>
    <dbReference type="NCBI Taxonomy" id="2049879"/>
    <lineage>
        <taxon>Archaea</taxon>
        <taxon>Thermoproteota</taxon>
        <taxon>Thermoprotei</taxon>
        <taxon>Sulfolobales</taxon>
        <taxon>Sulfolobaceae</taxon>
        <taxon>Sulfurisphaera</taxon>
    </lineage>
</organism>
<dbReference type="GeneID" id="92353187"/>
<dbReference type="EMBL" id="AP031322">
    <property type="protein sequence ID" value="BFH72313.1"/>
    <property type="molecule type" value="Genomic_DNA"/>
</dbReference>
<proteinExistence type="predicted"/>
<gene>
    <name evidence="1" type="ORF">SJAV_02570</name>
</gene>
<sequence length="80" mass="9557">MDFYSYALIRNFIRFLIEDNPTDEEINNVPSKIKEDVCSLKDEELITLIDETREFISNEKKDKMEILQKIKDMCQKLIPN</sequence>
<reference evidence="1" key="1">
    <citation type="submission" date="2024-03" db="EMBL/GenBank/DDBJ databases">
        <title>Complete genome sequence of Sulfurisphaera javensis strain KD-1.</title>
        <authorList>
            <person name="Sakai H."/>
            <person name="Nur N."/>
            <person name="Suwanto A."/>
            <person name="Kurosawa N."/>
        </authorList>
    </citation>
    <scope>NUCLEOTIDE SEQUENCE</scope>
    <source>
        <strain evidence="1">KD-1</strain>
    </source>
</reference>
<dbReference type="KEGG" id="sjv:SJAV_02570"/>